<dbReference type="Proteomes" id="UP000183952">
    <property type="component" value="Unassembled WGS sequence"/>
</dbReference>
<keyword evidence="1" id="KW-0472">Membrane</keyword>
<keyword evidence="3" id="KW-1185">Reference proteome</keyword>
<reference evidence="2 3" key="1">
    <citation type="submission" date="2016-11" db="EMBL/GenBank/DDBJ databases">
        <authorList>
            <person name="Jaros S."/>
            <person name="Januszkiewicz K."/>
            <person name="Wedrychowicz H."/>
        </authorList>
    </citation>
    <scope>NUCLEOTIDE SEQUENCE [LARGE SCALE GENOMIC DNA]</scope>
    <source>
        <strain evidence="2 3">DSM 3090</strain>
    </source>
</reference>
<gene>
    <name evidence="2" type="ORF">SAMN02745248_01087</name>
</gene>
<evidence type="ECO:0000313" key="2">
    <source>
        <dbReference type="EMBL" id="SHJ85080.1"/>
    </source>
</evidence>
<proteinExistence type="predicted"/>
<name>A0A1M6MNX4_9CLOT</name>
<dbReference type="EMBL" id="FRAD01000008">
    <property type="protein sequence ID" value="SHJ85080.1"/>
    <property type="molecule type" value="Genomic_DNA"/>
</dbReference>
<dbReference type="Pfam" id="PF14584">
    <property type="entry name" value="DUF4446"/>
    <property type="match status" value="1"/>
</dbReference>
<accession>A0A1M6MNX4</accession>
<organism evidence="2 3">
    <name type="scientific">Hathewaya proteolytica DSM 3090</name>
    <dbReference type="NCBI Taxonomy" id="1121331"/>
    <lineage>
        <taxon>Bacteria</taxon>
        <taxon>Bacillati</taxon>
        <taxon>Bacillota</taxon>
        <taxon>Clostridia</taxon>
        <taxon>Eubacteriales</taxon>
        <taxon>Clostridiaceae</taxon>
        <taxon>Hathewaya</taxon>
    </lineage>
</organism>
<evidence type="ECO:0000313" key="3">
    <source>
        <dbReference type="Proteomes" id="UP000183952"/>
    </source>
</evidence>
<protein>
    <recommendedName>
        <fullName evidence="4">DUF4446 domain-containing protein</fullName>
    </recommendedName>
</protein>
<dbReference type="AlphaFoldDB" id="A0A1M6MNX4"/>
<evidence type="ECO:0008006" key="4">
    <source>
        <dbReference type="Google" id="ProtNLM"/>
    </source>
</evidence>
<keyword evidence="1" id="KW-1133">Transmembrane helix</keyword>
<dbReference type="InterPro" id="IPR027981">
    <property type="entry name" value="DUF4446"/>
</dbReference>
<evidence type="ECO:0000256" key="1">
    <source>
        <dbReference type="SAM" id="Phobius"/>
    </source>
</evidence>
<keyword evidence="1" id="KW-0812">Transmembrane</keyword>
<sequence length="174" mass="19998">MDVITQFLQEYSDVVIIVMGTMILLLTIIAIVLFARINKIEDRYLKLVRGTNVKNLESTIVDYFDRIDETKGKIDEVCDEMKSIDKRIGRCVQKMAIMRYQAFNDVGSDLSYSMALLDYKDNGVILTSIYGRNESTSYAKPIDKGISRYALSEEEQEVLEKAINDYSTKYDKDI</sequence>
<dbReference type="STRING" id="1121331.SAMN02745248_01087"/>
<feature type="transmembrane region" description="Helical" evidence="1">
    <location>
        <begin position="14"/>
        <end position="35"/>
    </location>
</feature>